<dbReference type="EMBL" id="WHVB01000010">
    <property type="protein sequence ID" value="KAF8479114.1"/>
    <property type="molecule type" value="Genomic_DNA"/>
</dbReference>
<name>A0A9P5MUR0_9AGAM</name>
<reference evidence="1" key="1">
    <citation type="submission" date="2019-10" db="EMBL/GenBank/DDBJ databases">
        <authorList>
            <consortium name="DOE Joint Genome Institute"/>
            <person name="Kuo A."/>
            <person name="Miyauchi S."/>
            <person name="Kiss E."/>
            <person name="Drula E."/>
            <person name="Kohler A."/>
            <person name="Sanchez-Garcia M."/>
            <person name="Andreopoulos B."/>
            <person name="Barry K.W."/>
            <person name="Bonito G."/>
            <person name="Buee M."/>
            <person name="Carver A."/>
            <person name="Chen C."/>
            <person name="Cichocki N."/>
            <person name="Clum A."/>
            <person name="Culley D."/>
            <person name="Crous P.W."/>
            <person name="Fauchery L."/>
            <person name="Girlanda M."/>
            <person name="Hayes R."/>
            <person name="Keri Z."/>
            <person name="LaButti K."/>
            <person name="Lipzen A."/>
            <person name="Lombard V."/>
            <person name="Magnuson J."/>
            <person name="Maillard F."/>
            <person name="Morin E."/>
            <person name="Murat C."/>
            <person name="Nolan M."/>
            <person name="Ohm R."/>
            <person name="Pangilinan J."/>
            <person name="Pereira M."/>
            <person name="Perotto S."/>
            <person name="Peter M."/>
            <person name="Riley R."/>
            <person name="Sitrit Y."/>
            <person name="Stielow B."/>
            <person name="Szollosi G."/>
            <person name="Zifcakova L."/>
            <person name="Stursova M."/>
            <person name="Spatafora J.W."/>
            <person name="Tedersoo L."/>
            <person name="Vaario L.-M."/>
            <person name="Yamada A."/>
            <person name="Yan M."/>
            <person name="Wang P."/>
            <person name="Xu J."/>
            <person name="Bruns T."/>
            <person name="Baldrian P."/>
            <person name="Vilgalys R."/>
            <person name="Henrissat B."/>
            <person name="Grigoriev I.V."/>
            <person name="Hibbett D."/>
            <person name="Nagy L.G."/>
            <person name="Martin F.M."/>
        </authorList>
    </citation>
    <scope>NUCLEOTIDE SEQUENCE</scope>
    <source>
        <strain evidence="1">Prilba</strain>
    </source>
</reference>
<accession>A0A9P5MUR0</accession>
<keyword evidence="2" id="KW-1185">Reference proteome</keyword>
<feature type="non-terminal residue" evidence="1">
    <location>
        <position position="61"/>
    </location>
</feature>
<evidence type="ECO:0000313" key="1">
    <source>
        <dbReference type="EMBL" id="KAF8479114.1"/>
    </source>
</evidence>
<protein>
    <submittedName>
        <fullName evidence="1">Uncharacterized protein</fullName>
    </submittedName>
</protein>
<gene>
    <name evidence="1" type="ORF">DFH94DRAFT_608988</name>
</gene>
<organism evidence="1 2">
    <name type="scientific">Russula ochroleuca</name>
    <dbReference type="NCBI Taxonomy" id="152965"/>
    <lineage>
        <taxon>Eukaryota</taxon>
        <taxon>Fungi</taxon>
        <taxon>Dikarya</taxon>
        <taxon>Basidiomycota</taxon>
        <taxon>Agaricomycotina</taxon>
        <taxon>Agaricomycetes</taxon>
        <taxon>Russulales</taxon>
        <taxon>Russulaceae</taxon>
        <taxon>Russula</taxon>
    </lineage>
</organism>
<feature type="non-terminal residue" evidence="1">
    <location>
        <position position="1"/>
    </location>
</feature>
<sequence>PTAASILGIKGSLRFRPHGSSQKAHVVLRRVDPESDSEGEGETKGAVQFSLFAYKRIEVKP</sequence>
<proteinExistence type="predicted"/>
<comment type="caution">
    <text evidence="1">The sequence shown here is derived from an EMBL/GenBank/DDBJ whole genome shotgun (WGS) entry which is preliminary data.</text>
</comment>
<dbReference type="Proteomes" id="UP000759537">
    <property type="component" value="Unassembled WGS sequence"/>
</dbReference>
<dbReference type="OrthoDB" id="3236053at2759"/>
<reference evidence="1" key="2">
    <citation type="journal article" date="2020" name="Nat. Commun.">
        <title>Large-scale genome sequencing of mycorrhizal fungi provides insights into the early evolution of symbiotic traits.</title>
        <authorList>
            <person name="Miyauchi S."/>
            <person name="Kiss E."/>
            <person name="Kuo A."/>
            <person name="Drula E."/>
            <person name="Kohler A."/>
            <person name="Sanchez-Garcia M."/>
            <person name="Morin E."/>
            <person name="Andreopoulos B."/>
            <person name="Barry K.W."/>
            <person name="Bonito G."/>
            <person name="Buee M."/>
            <person name="Carver A."/>
            <person name="Chen C."/>
            <person name="Cichocki N."/>
            <person name="Clum A."/>
            <person name="Culley D."/>
            <person name="Crous P.W."/>
            <person name="Fauchery L."/>
            <person name="Girlanda M."/>
            <person name="Hayes R.D."/>
            <person name="Keri Z."/>
            <person name="LaButti K."/>
            <person name="Lipzen A."/>
            <person name="Lombard V."/>
            <person name="Magnuson J."/>
            <person name="Maillard F."/>
            <person name="Murat C."/>
            <person name="Nolan M."/>
            <person name="Ohm R.A."/>
            <person name="Pangilinan J."/>
            <person name="Pereira M.F."/>
            <person name="Perotto S."/>
            <person name="Peter M."/>
            <person name="Pfister S."/>
            <person name="Riley R."/>
            <person name="Sitrit Y."/>
            <person name="Stielow J.B."/>
            <person name="Szollosi G."/>
            <person name="Zifcakova L."/>
            <person name="Stursova M."/>
            <person name="Spatafora J.W."/>
            <person name="Tedersoo L."/>
            <person name="Vaario L.M."/>
            <person name="Yamada A."/>
            <person name="Yan M."/>
            <person name="Wang P."/>
            <person name="Xu J."/>
            <person name="Bruns T."/>
            <person name="Baldrian P."/>
            <person name="Vilgalys R."/>
            <person name="Dunand C."/>
            <person name="Henrissat B."/>
            <person name="Grigoriev I.V."/>
            <person name="Hibbett D."/>
            <person name="Nagy L.G."/>
            <person name="Martin F.M."/>
        </authorList>
    </citation>
    <scope>NUCLEOTIDE SEQUENCE</scope>
    <source>
        <strain evidence="1">Prilba</strain>
    </source>
</reference>
<evidence type="ECO:0000313" key="2">
    <source>
        <dbReference type="Proteomes" id="UP000759537"/>
    </source>
</evidence>
<dbReference type="AlphaFoldDB" id="A0A9P5MUR0"/>